<feature type="compositionally biased region" description="Acidic residues" evidence="6">
    <location>
        <begin position="465"/>
        <end position="495"/>
    </location>
</feature>
<feature type="domain" description="CHY-type" evidence="8">
    <location>
        <begin position="678"/>
        <end position="745"/>
    </location>
</feature>
<evidence type="ECO:0000256" key="6">
    <source>
        <dbReference type="SAM" id="MobiDB-lite"/>
    </source>
</evidence>
<dbReference type="Proteomes" id="UP000799429">
    <property type="component" value="Unassembled WGS sequence"/>
</dbReference>
<evidence type="ECO:0000313" key="9">
    <source>
        <dbReference type="EMBL" id="KAF2837538.1"/>
    </source>
</evidence>
<dbReference type="Pfam" id="PF05495">
    <property type="entry name" value="zf-CHY"/>
    <property type="match status" value="1"/>
</dbReference>
<evidence type="ECO:0000256" key="1">
    <source>
        <dbReference type="ARBA" id="ARBA00022723"/>
    </source>
</evidence>
<feature type="compositionally biased region" description="Basic residues" evidence="6">
    <location>
        <begin position="772"/>
        <end position="786"/>
    </location>
</feature>
<dbReference type="EMBL" id="MU006099">
    <property type="protein sequence ID" value="KAF2837538.1"/>
    <property type="molecule type" value="Genomic_DNA"/>
</dbReference>
<feature type="domain" description="C3H1-type" evidence="7">
    <location>
        <begin position="48"/>
        <end position="76"/>
    </location>
</feature>
<organism evidence="9 10">
    <name type="scientific">Patellaria atrata CBS 101060</name>
    <dbReference type="NCBI Taxonomy" id="1346257"/>
    <lineage>
        <taxon>Eukaryota</taxon>
        <taxon>Fungi</taxon>
        <taxon>Dikarya</taxon>
        <taxon>Ascomycota</taxon>
        <taxon>Pezizomycotina</taxon>
        <taxon>Dothideomycetes</taxon>
        <taxon>Dothideomycetes incertae sedis</taxon>
        <taxon>Patellariales</taxon>
        <taxon>Patellariaceae</taxon>
        <taxon>Patellaria</taxon>
    </lineage>
</organism>
<dbReference type="SMART" id="SM00356">
    <property type="entry name" value="ZnF_C3H1"/>
    <property type="match status" value="1"/>
</dbReference>
<dbReference type="PROSITE" id="PS50103">
    <property type="entry name" value="ZF_C3H1"/>
    <property type="match status" value="1"/>
</dbReference>
<dbReference type="SUPFAM" id="SSF90229">
    <property type="entry name" value="CCCH zinc finger"/>
    <property type="match status" value="1"/>
</dbReference>
<keyword evidence="10" id="KW-1185">Reference proteome</keyword>
<keyword evidence="1 5" id="KW-0479">Metal-binding</keyword>
<feature type="region of interest" description="Disordered" evidence="6">
    <location>
        <begin position="1"/>
        <end position="51"/>
    </location>
</feature>
<keyword evidence="3 5" id="KW-0862">Zinc</keyword>
<feature type="zinc finger region" description="C3H1-type" evidence="5">
    <location>
        <begin position="48"/>
        <end position="76"/>
    </location>
</feature>
<feature type="region of interest" description="Disordered" evidence="6">
    <location>
        <begin position="80"/>
        <end position="122"/>
    </location>
</feature>
<dbReference type="Gene3D" id="4.10.1000.10">
    <property type="entry name" value="Zinc finger, CCCH-type"/>
    <property type="match status" value="1"/>
</dbReference>
<protein>
    <recommendedName>
        <fullName evidence="11">CHY-type domain-containing protein</fullName>
    </recommendedName>
</protein>
<evidence type="ECO:0000256" key="4">
    <source>
        <dbReference type="PROSITE-ProRule" id="PRU00601"/>
    </source>
</evidence>
<dbReference type="GO" id="GO:0008270">
    <property type="term" value="F:zinc ion binding"/>
    <property type="evidence" value="ECO:0007669"/>
    <property type="project" value="UniProtKB-KW"/>
</dbReference>
<sequence>MQSEIPSGNCDAAPPIDPNHGGQSGPATSDVASSQPHGHHPQASAPRRKRNQLCRFFATRSGCRAGDACPYLHDASRLQAANPPQTEQSQSKSRKHQPESSDRGHARQYVAPPVDSSRIVQRPVPRGQVEDPWEFQISQIRRRYSPKDDGTVFAFRLIPSDPDFPYDIQALQCVLTVPRNYPKDEFPSLRVTNKELERGFQINVERGFDAIAASSPGATLLQMLNTLDKQLEGILSAQKADTIKLVKHTNKESKAPASASNVTVSEIKHTQKKDLTVHVTVNPSKSLPSYTTEQRALAEKKRILETRQLEARLGRLPNFFKSSSGMDYTIPVEPRKRQDLTIPLQAVKIIKITVPFDYNLEPCTIEVLGVSREAAEPVETAFKERAQQYSDMSLMAHINYLSQNMHVMSVRTAVPEQNIVTDMSQFTIEERKEPNLPTNNALEESENRSHVITIPRPPEWTVGKDDEENDSDEYSSYDSDEETGDDTEGEEETVESSEQQGAAALERGVAISFPHLELHGIELLELRSLSITIKCDRCKDIMDVSNIRNNIKGDHSGIREQTCKKCTNPLGIGYRMDMMHANSARAGYLDLDGCTVVDLLPSTFTPTCSECSTPYSDPGVVSVRGESAIAICRECHRKMTFRIPEVKFLRVNTATVRAINTVLRKKVKEKLGITAGEELPKRGRCRHYAKSYRWFRFSCCQKVFPCDRCHDEASDHPNEHANRMICGLCSREQNYRPEDCGICHSALTGKKSTGFWEGGKGTRDKARMSRKDPRKYKRRPGTKPKA</sequence>
<evidence type="ECO:0000256" key="5">
    <source>
        <dbReference type="PROSITE-ProRule" id="PRU00723"/>
    </source>
</evidence>
<feature type="compositionally biased region" description="Polar residues" evidence="6">
    <location>
        <begin position="25"/>
        <end position="36"/>
    </location>
</feature>
<accession>A0A9P4VNA8</accession>
<dbReference type="InterPro" id="IPR008913">
    <property type="entry name" value="Znf_CHY"/>
</dbReference>
<dbReference type="PROSITE" id="PS51266">
    <property type="entry name" value="ZF_CHY"/>
    <property type="match status" value="1"/>
</dbReference>
<dbReference type="InterPro" id="IPR037274">
    <property type="entry name" value="Znf_CHY_sf"/>
</dbReference>
<evidence type="ECO:0000256" key="3">
    <source>
        <dbReference type="ARBA" id="ARBA00022833"/>
    </source>
</evidence>
<dbReference type="SUPFAM" id="SSF161219">
    <property type="entry name" value="CHY zinc finger-like"/>
    <property type="match status" value="1"/>
</dbReference>
<evidence type="ECO:0008006" key="11">
    <source>
        <dbReference type="Google" id="ProtNLM"/>
    </source>
</evidence>
<keyword evidence="2 4" id="KW-0863">Zinc-finger</keyword>
<feature type="region of interest" description="Disordered" evidence="6">
    <location>
        <begin position="428"/>
        <end position="502"/>
    </location>
</feature>
<evidence type="ECO:0000313" key="10">
    <source>
        <dbReference type="Proteomes" id="UP000799429"/>
    </source>
</evidence>
<evidence type="ECO:0000256" key="2">
    <source>
        <dbReference type="ARBA" id="ARBA00022771"/>
    </source>
</evidence>
<dbReference type="InterPro" id="IPR036855">
    <property type="entry name" value="Znf_CCCH_sf"/>
</dbReference>
<feature type="compositionally biased region" description="Basic and acidic residues" evidence="6">
    <location>
        <begin position="760"/>
        <end position="771"/>
    </location>
</feature>
<feature type="region of interest" description="Disordered" evidence="6">
    <location>
        <begin position="754"/>
        <end position="786"/>
    </location>
</feature>
<reference evidence="9" key="1">
    <citation type="journal article" date="2020" name="Stud. Mycol.">
        <title>101 Dothideomycetes genomes: a test case for predicting lifestyles and emergence of pathogens.</title>
        <authorList>
            <person name="Haridas S."/>
            <person name="Albert R."/>
            <person name="Binder M."/>
            <person name="Bloem J."/>
            <person name="Labutti K."/>
            <person name="Salamov A."/>
            <person name="Andreopoulos B."/>
            <person name="Baker S."/>
            <person name="Barry K."/>
            <person name="Bills G."/>
            <person name="Bluhm B."/>
            <person name="Cannon C."/>
            <person name="Castanera R."/>
            <person name="Culley D."/>
            <person name="Daum C."/>
            <person name="Ezra D."/>
            <person name="Gonzalez J."/>
            <person name="Henrissat B."/>
            <person name="Kuo A."/>
            <person name="Liang C."/>
            <person name="Lipzen A."/>
            <person name="Lutzoni F."/>
            <person name="Magnuson J."/>
            <person name="Mondo S."/>
            <person name="Nolan M."/>
            <person name="Ohm R."/>
            <person name="Pangilinan J."/>
            <person name="Park H.-J."/>
            <person name="Ramirez L."/>
            <person name="Alfaro M."/>
            <person name="Sun H."/>
            <person name="Tritt A."/>
            <person name="Yoshinaga Y."/>
            <person name="Zwiers L.-H."/>
            <person name="Turgeon B."/>
            <person name="Goodwin S."/>
            <person name="Spatafora J."/>
            <person name="Crous P."/>
            <person name="Grigoriev I."/>
        </authorList>
    </citation>
    <scope>NUCLEOTIDE SEQUENCE</scope>
    <source>
        <strain evidence="9">CBS 101060</strain>
    </source>
</reference>
<feature type="compositionally biased region" description="Polar residues" evidence="6">
    <location>
        <begin position="82"/>
        <end position="91"/>
    </location>
</feature>
<gene>
    <name evidence="9" type="ORF">M501DRAFT_977802</name>
</gene>
<evidence type="ECO:0000259" key="7">
    <source>
        <dbReference type="PROSITE" id="PS50103"/>
    </source>
</evidence>
<name>A0A9P4VNA8_9PEZI</name>
<comment type="caution">
    <text evidence="9">The sequence shown here is derived from an EMBL/GenBank/DDBJ whole genome shotgun (WGS) entry which is preliminary data.</text>
</comment>
<dbReference type="InterPro" id="IPR000571">
    <property type="entry name" value="Znf_CCCH"/>
</dbReference>
<evidence type="ECO:0000259" key="8">
    <source>
        <dbReference type="PROSITE" id="PS51266"/>
    </source>
</evidence>
<feature type="compositionally biased region" description="Basic and acidic residues" evidence="6">
    <location>
        <begin position="96"/>
        <end position="105"/>
    </location>
</feature>
<dbReference type="OrthoDB" id="10253329at2759"/>
<proteinExistence type="predicted"/>
<dbReference type="AlphaFoldDB" id="A0A9P4VNA8"/>